<dbReference type="InterPro" id="IPR011009">
    <property type="entry name" value="Kinase-like_dom_sf"/>
</dbReference>
<dbReference type="PROSITE" id="PS50011">
    <property type="entry name" value="PROTEIN_KINASE_DOM"/>
    <property type="match status" value="1"/>
</dbReference>
<dbReference type="InterPro" id="IPR000719">
    <property type="entry name" value="Prot_kinase_dom"/>
</dbReference>
<keyword evidence="3 10" id="KW-0808">Transferase</keyword>
<evidence type="ECO:0000256" key="3">
    <source>
        <dbReference type="ARBA" id="ARBA00022679"/>
    </source>
</evidence>
<gene>
    <name evidence="10" type="primary">pknB_15</name>
    <name evidence="10" type="ORF">Q31b_46400</name>
</gene>
<evidence type="ECO:0000313" key="11">
    <source>
        <dbReference type="Proteomes" id="UP000315471"/>
    </source>
</evidence>
<evidence type="ECO:0000256" key="8">
    <source>
        <dbReference type="SAM" id="MobiDB-lite"/>
    </source>
</evidence>
<dbReference type="SMART" id="SM00220">
    <property type="entry name" value="S_TKc"/>
    <property type="match status" value="1"/>
</dbReference>
<keyword evidence="4 7" id="KW-0547">Nucleotide-binding</keyword>
<reference evidence="10 11" key="1">
    <citation type="submission" date="2019-02" db="EMBL/GenBank/DDBJ databases">
        <title>Deep-cultivation of Planctomycetes and their phenomic and genomic characterization uncovers novel biology.</title>
        <authorList>
            <person name="Wiegand S."/>
            <person name="Jogler M."/>
            <person name="Boedeker C."/>
            <person name="Pinto D."/>
            <person name="Vollmers J."/>
            <person name="Rivas-Marin E."/>
            <person name="Kohn T."/>
            <person name="Peeters S.H."/>
            <person name="Heuer A."/>
            <person name="Rast P."/>
            <person name="Oberbeckmann S."/>
            <person name="Bunk B."/>
            <person name="Jeske O."/>
            <person name="Meyerdierks A."/>
            <person name="Storesund J.E."/>
            <person name="Kallscheuer N."/>
            <person name="Luecker S."/>
            <person name="Lage O.M."/>
            <person name="Pohl T."/>
            <person name="Merkel B.J."/>
            <person name="Hornburger P."/>
            <person name="Mueller R.-W."/>
            <person name="Bruemmer F."/>
            <person name="Labrenz M."/>
            <person name="Spormann A.M."/>
            <person name="Op Den Camp H."/>
            <person name="Overmann J."/>
            <person name="Amann R."/>
            <person name="Jetten M.S.M."/>
            <person name="Mascher T."/>
            <person name="Medema M.H."/>
            <person name="Devos D.P."/>
            <person name="Kaster A.-K."/>
            <person name="Ovreas L."/>
            <person name="Rohde M."/>
            <person name="Galperin M.Y."/>
            <person name="Jogler C."/>
        </authorList>
    </citation>
    <scope>NUCLEOTIDE SEQUENCE [LARGE SCALE GENOMIC DNA]</scope>
    <source>
        <strain evidence="10 11">Q31b</strain>
    </source>
</reference>
<evidence type="ECO:0000256" key="6">
    <source>
        <dbReference type="ARBA" id="ARBA00022840"/>
    </source>
</evidence>
<dbReference type="Pfam" id="PF00069">
    <property type="entry name" value="Pkinase"/>
    <property type="match status" value="1"/>
</dbReference>
<dbReference type="FunFam" id="1.10.510.10:FF:000021">
    <property type="entry name" value="Serine/threonine protein kinase"/>
    <property type="match status" value="1"/>
</dbReference>
<dbReference type="OrthoDB" id="6111975at2"/>
<dbReference type="EMBL" id="SJPY01000007">
    <property type="protein sequence ID" value="TWU37851.1"/>
    <property type="molecule type" value="Genomic_DNA"/>
</dbReference>
<dbReference type="Gene3D" id="1.10.510.10">
    <property type="entry name" value="Transferase(Phosphotransferase) domain 1"/>
    <property type="match status" value="1"/>
</dbReference>
<dbReference type="AlphaFoldDB" id="A0A5C6DQD4"/>
<keyword evidence="5 10" id="KW-0418">Kinase</keyword>
<dbReference type="Proteomes" id="UP000315471">
    <property type="component" value="Unassembled WGS sequence"/>
</dbReference>
<keyword evidence="11" id="KW-1185">Reference proteome</keyword>
<proteinExistence type="predicted"/>
<dbReference type="Pfam" id="PF13490">
    <property type="entry name" value="zf-HC2"/>
    <property type="match status" value="1"/>
</dbReference>
<dbReference type="Gene3D" id="3.30.200.20">
    <property type="entry name" value="Phosphorylase Kinase, domain 1"/>
    <property type="match status" value="1"/>
</dbReference>
<sequence length="831" mass="89758">MTAKQACPDPSCLRELLDGTLPENEQTELIMHLDGCVDCQARLEQAVDGSKRMDAFRRNSDAEAEDIRAELGSLITKLKSEFPPADDIRSRDPELAMTCGLAPPGHDAVLKLLAPTDDERMLGRLGTYEVAGVVGSGGMGVVLKAFDGALNRYVAIKVLAPHLGGSGTARKRFSREAQAAAAVVHDNVVEIHGVADTDGLPYLVMPYVRGPSLQRRIDEDGPLALVEILRVAVQTAAGLAAAHAQGLVHRDVKPANILLADGVERVKLTDFGLARAADDASMTRTGVIAGTPQYMSPEQASGKSVDQRSDLFSLGSVLYAMCTGHAPFRAETSFGVLRRITDEDPKPIRETNPDIPEWLCRVIGKLMSKQPDDRYGSAAEVAGLLGKCLAHVQQPTTEPLPASLVPQSGGSRFFSTSPRSFGVVMIATVCMSLLGMVLWQAAEAPPRLLPDVTTAEGKTFDVKHMGPTGDGGLEIEYRPKKASGTAAASPNTTAGDGEAEGTDVGDHATLATHTFFAPVIERGLATRANGGSGVYLDLETGRYLTPPEGLDIPWSEWARRNGADGRIWLHQVDDIVVDGAFQGIDVLKTSASERAWDHMTPAELKETLDAEIKARNLTLPNITKLKQRDQSHQTVVWLFKTREGSYGLLQITGFTDDPPGVKIRYKIVRRSSSHTNGAVLGPDIERVISDDSEGRDWFFDIDDGMHLTPPDRLKNADQDAWKTWADNSGADFSGVKAGTGVLFGINVIGAPITGSEWNEITPEKISETLQKEEHRLAAEEPDLFAVPFGRRGKLPSAIYAFKTSDGTAGILRLIEVVEYPRGVKIRYKLVQ</sequence>
<dbReference type="SUPFAM" id="SSF56112">
    <property type="entry name" value="Protein kinase-like (PK-like)"/>
    <property type="match status" value="1"/>
</dbReference>
<comment type="caution">
    <text evidence="10">The sequence shown here is derived from an EMBL/GenBank/DDBJ whole genome shotgun (WGS) entry which is preliminary data.</text>
</comment>
<accession>A0A5C6DQD4</accession>
<dbReference type="CDD" id="cd14014">
    <property type="entry name" value="STKc_PknB_like"/>
    <property type="match status" value="1"/>
</dbReference>
<evidence type="ECO:0000256" key="7">
    <source>
        <dbReference type="PROSITE-ProRule" id="PRU10141"/>
    </source>
</evidence>
<keyword evidence="2" id="KW-0723">Serine/threonine-protein kinase</keyword>
<evidence type="ECO:0000256" key="4">
    <source>
        <dbReference type="ARBA" id="ARBA00022741"/>
    </source>
</evidence>
<feature type="domain" description="Protein kinase" evidence="9">
    <location>
        <begin position="128"/>
        <end position="397"/>
    </location>
</feature>
<feature type="region of interest" description="Disordered" evidence="8">
    <location>
        <begin position="480"/>
        <end position="504"/>
    </location>
</feature>
<evidence type="ECO:0000256" key="5">
    <source>
        <dbReference type="ARBA" id="ARBA00022777"/>
    </source>
</evidence>
<name>A0A5C6DQD4_9BACT</name>
<dbReference type="InterPro" id="IPR027383">
    <property type="entry name" value="Znf_put"/>
</dbReference>
<dbReference type="PANTHER" id="PTHR43289:SF6">
    <property type="entry name" value="SERINE_THREONINE-PROTEIN KINASE NEKL-3"/>
    <property type="match status" value="1"/>
</dbReference>
<evidence type="ECO:0000256" key="2">
    <source>
        <dbReference type="ARBA" id="ARBA00022527"/>
    </source>
</evidence>
<protein>
    <recommendedName>
        <fullName evidence="1">non-specific serine/threonine protein kinase</fullName>
        <ecNumber evidence="1">2.7.11.1</ecNumber>
    </recommendedName>
</protein>
<dbReference type="PANTHER" id="PTHR43289">
    <property type="entry name" value="MITOGEN-ACTIVATED PROTEIN KINASE KINASE KINASE 20-RELATED"/>
    <property type="match status" value="1"/>
</dbReference>
<evidence type="ECO:0000256" key="1">
    <source>
        <dbReference type="ARBA" id="ARBA00012513"/>
    </source>
</evidence>
<dbReference type="EC" id="2.7.11.1" evidence="1"/>
<dbReference type="PROSITE" id="PS00107">
    <property type="entry name" value="PROTEIN_KINASE_ATP"/>
    <property type="match status" value="1"/>
</dbReference>
<dbReference type="GO" id="GO:0005524">
    <property type="term" value="F:ATP binding"/>
    <property type="evidence" value="ECO:0007669"/>
    <property type="project" value="UniProtKB-UniRule"/>
</dbReference>
<dbReference type="RefSeq" id="WP_146601777.1">
    <property type="nucleotide sequence ID" value="NZ_SJPY01000007.1"/>
</dbReference>
<dbReference type="PROSITE" id="PS00108">
    <property type="entry name" value="PROTEIN_KINASE_ST"/>
    <property type="match status" value="1"/>
</dbReference>
<organism evidence="10 11">
    <name type="scientific">Novipirellula aureliae</name>
    <dbReference type="NCBI Taxonomy" id="2527966"/>
    <lineage>
        <taxon>Bacteria</taxon>
        <taxon>Pseudomonadati</taxon>
        <taxon>Planctomycetota</taxon>
        <taxon>Planctomycetia</taxon>
        <taxon>Pirellulales</taxon>
        <taxon>Pirellulaceae</taxon>
        <taxon>Novipirellula</taxon>
    </lineage>
</organism>
<evidence type="ECO:0000313" key="10">
    <source>
        <dbReference type="EMBL" id="TWU37851.1"/>
    </source>
</evidence>
<feature type="binding site" evidence="7">
    <location>
        <position position="157"/>
    </location>
    <ligand>
        <name>ATP</name>
        <dbReference type="ChEBI" id="CHEBI:30616"/>
    </ligand>
</feature>
<dbReference type="GO" id="GO:0004674">
    <property type="term" value="F:protein serine/threonine kinase activity"/>
    <property type="evidence" value="ECO:0007669"/>
    <property type="project" value="UniProtKB-KW"/>
</dbReference>
<dbReference type="InterPro" id="IPR017441">
    <property type="entry name" value="Protein_kinase_ATP_BS"/>
</dbReference>
<dbReference type="InterPro" id="IPR008271">
    <property type="entry name" value="Ser/Thr_kinase_AS"/>
</dbReference>
<keyword evidence="6 7" id="KW-0067">ATP-binding</keyword>
<evidence type="ECO:0000259" key="9">
    <source>
        <dbReference type="PROSITE" id="PS50011"/>
    </source>
</evidence>